<evidence type="ECO:0000313" key="2">
    <source>
        <dbReference type="Proteomes" id="UP000325315"/>
    </source>
</evidence>
<dbReference type="Proteomes" id="UP000325315">
    <property type="component" value="Unassembled WGS sequence"/>
</dbReference>
<dbReference type="OrthoDB" id="10429267at2759"/>
<dbReference type="AlphaFoldDB" id="A0A5B6W8Q3"/>
<sequence>MYGHAVDVCPGIATDSPMEESGYPRLVMEKSGLEKKVKDEPYGSWMVVERRRGSSQASDEGRNDSSWGLVEGSRFVALEASEGEISAVFNGDINGGDEVVTKEKSNVDRDIGLGFPEKDVFEAKGKQAKLKAKGKKVVMGSGPKLTLKILKPNNGSLGMNLNIGRGAFDDGSRLA</sequence>
<protein>
    <submittedName>
        <fullName evidence="1">Uncharacterized protein</fullName>
    </submittedName>
</protein>
<name>A0A5B6W8Q3_9ROSI</name>
<keyword evidence="2" id="KW-1185">Reference proteome</keyword>
<proteinExistence type="predicted"/>
<reference evidence="2" key="1">
    <citation type="journal article" date="2019" name="Plant Biotechnol. J.">
        <title>Genome sequencing of the Australian wild diploid species Gossypium australe highlights disease resistance and delayed gland morphogenesis.</title>
        <authorList>
            <person name="Cai Y."/>
            <person name="Cai X."/>
            <person name="Wang Q."/>
            <person name="Wang P."/>
            <person name="Zhang Y."/>
            <person name="Cai C."/>
            <person name="Xu Y."/>
            <person name="Wang K."/>
            <person name="Zhou Z."/>
            <person name="Wang C."/>
            <person name="Geng S."/>
            <person name="Li B."/>
            <person name="Dong Q."/>
            <person name="Hou Y."/>
            <person name="Wang H."/>
            <person name="Ai P."/>
            <person name="Liu Z."/>
            <person name="Yi F."/>
            <person name="Sun M."/>
            <person name="An G."/>
            <person name="Cheng J."/>
            <person name="Zhang Y."/>
            <person name="Shi Q."/>
            <person name="Xie Y."/>
            <person name="Shi X."/>
            <person name="Chang Y."/>
            <person name="Huang F."/>
            <person name="Chen Y."/>
            <person name="Hong S."/>
            <person name="Mi L."/>
            <person name="Sun Q."/>
            <person name="Zhang L."/>
            <person name="Zhou B."/>
            <person name="Peng R."/>
            <person name="Zhang X."/>
            <person name="Liu F."/>
        </authorList>
    </citation>
    <scope>NUCLEOTIDE SEQUENCE [LARGE SCALE GENOMIC DNA]</scope>
    <source>
        <strain evidence="2">cv. PA1801</strain>
    </source>
</reference>
<gene>
    <name evidence="1" type="ORF">EPI10_011879</name>
</gene>
<organism evidence="1 2">
    <name type="scientific">Gossypium australe</name>
    <dbReference type="NCBI Taxonomy" id="47621"/>
    <lineage>
        <taxon>Eukaryota</taxon>
        <taxon>Viridiplantae</taxon>
        <taxon>Streptophyta</taxon>
        <taxon>Embryophyta</taxon>
        <taxon>Tracheophyta</taxon>
        <taxon>Spermatophyta</taxon>
        <taxon>Magnoliopsida</taxon>
        <taxon>eudicotyledons</taxon>
        <taxon>Gunneridae</taxon>
        <taxon>Pentapetalae</taxon>
        <taxon>rosids</taxon>
        <taxon>malvids</taxon>
        <taxon>Malvales</taxon>
        <taxon>Malvaceae</taxon>
        <taxon>Malvoideae</taxon>
        <taxon>Gossypium</taxon>
    </lineage>
</organism>
<comment type="caution">
    <text evidence="1">The sequence shown here is derived from an EMBL/GenBank/DDBJ whole genome shotgun (WGS) entry which is preliminary data.</text>
</comment>
<evidence type="ECO:0000313" key="1">
    <source>
        <dbReference type="EMBL" id="KAA3478040.1"/>
    </source>
</evidence>
<accession>A0A5B6W8Q3</accession>
<dbReference type="EMBL" id="SMMG02000004">
    <property type="protein sequence ID" value="KAA3478040.1"/>
    <property type="molecule type" value="Genomic_DNA"/>
</dbReference>